<comment type="caution">
    <text evidence="4">The sequence shown here is derived from an EMBL/GenBank/DDBJ whole genome shotgun (WGS) entry which is preliminary data.</text>
</comment>
<evidence type="ECO:0000259" key="2">
    <source>
        <dbReference type="Pfam" id="PF18557"/>
    </source>
</evidence>
<dbReference type="EMBL" id="JAMXLX010000005">
    <property type="protein sequence ID" value="MCO5958304.1"/>
    <property type="molecule type" value="Genomic_DNA"/>
</dbReference>
<protein>
    <recommendedName>
        <fullName evidence="2">Anti-sigma factor NepR domain-containing protein</fullName>
    </recommendedName>
</protein>
<dbReference type="RefSeq" id="WP_250915270.1">
    <property type="nucleotide sequence ID" value="NZ_JAMQAY010000002.1"/>
</dbReference>
<gene>
    <name evidence="3" type="ORF">NBH20_05655</name>
    <name evidence="4" type="ORF">NBH21_16125</name>
</gene>
<sequence>MTKSPEYASAARNGKGRVSAHAGISAQLRAFYRSVEEEGIPDRFLTLLEKLDMAERQVNNDYSVEDTAR</sequence>
<evidence type="ECO:0000256" key="1">
    <source>
        <dbReference type="SAM" id="MobiDB-lite"/>
    </source>
</evidence>
<proteinExistence type="predicted"/>
<dbReference type="Proteomes" id="UP001155079">
    <property type="component" value="Unassembled WGS sequence"/>
</dbReference>
<reference evidence="4 5" key="1">
    <citation type="submission" date="2022-06" db="EMBL/GenBank/DDBJ databases">
        <authorList>
            <person name="Sun Q."/>
        </authorList>
    </citation>
    <scope>NUCLEOTIDE SEQUENCE</scope>
    <source>
        <strain evidence="4">S101</strain>
        <strain evidence="3 5">S153</strain>
    </source>
</reference>
<dbReference type="AlphaFoldDB" id="A0AAJ1BXY6"/>
<name>A0AAJ1BXY6_9HYPH</name>
<feature type="region of interest" description="Disordered" evidence="1">
    <location>
        <begin position="1"/>
        <end position="20"/>
    </location>
</feature>
<evidence type="ECO:0000313" key="6">
    <source>
        <dbReference type="Proteomes" id="UP001155380"/>
    </source>
</evidence>
<dbReference type="Proteomes" id="UP001155380">
    <property type="component" value="Unassembled WGS sequence"/>
</dbReference>
<dbReference type="EMBL" id="JAMQAY010000002">
    <property type="protein sequence ID" value="MCM2400630.1"/>
    <property type="molecule type" value="Genomic_DNA"/>
</dbReference>
<evidence type="ECO:0000313" key="4">
    <source>
        <dbReference type="EMBL" id="MCO5958304.1"/>
    </source>
</evidence>
<feature type="domain" description="Anti-sigma factor NepR" evidence="2">
    <location>
        <begin position="23"/>
        <end position="55"/>
    </location>
</feature>
<organism evidence="4 6">
    <name type="scientific">Ciceribacter sichuanensis</name>
    <dbReference type="NCBI Taxonomy" id="2949647"/>
    <lineage>
        <taxon>Bacteria</taxon>
        <taxon>Pseudomonadati</taxon>
        <taxon>Pseudomonadota</taxon>
        <taxon>Alphaproteobacteria</taxon>
        <taxon>Hyphomicrobiales</taxon>
        <taxon>Rhizobiaceae</taxon>
        <taxon>Ciceribacter</taxon>
    </lineage>
</organism>
<evidence type="ECO:0000313" key="5">
    <source>
        <dbReference type="Proteomes" id="UP001155079"/>
    </source>
</evidence>
<dbReference type="InterPro" id="IPR041649">
    <property type="entry name" value="NepR"/>
</dbReference>
<dbReference type="Pfam" id="PF18557">
    <property type="entry name" value="NepR"/>
    <property type="match status" value="1"/>
</dbReference>
<evidence type="ECO:0000313" key="3">
    <source>
        <dbReference type="EMBL" id="MCM2400630.1"/>
    </source>
</evidence>
<keyword evidence="5" id="KW-1185">Reference proteome</keyword>
<accession>A0AAJ1BXY6</accession>